<dbReference type="InterPro" id="IPR007219">
    <property type="entry name" value="XnlR_reg_dom"/>
</dbReference>
<proteinExistence type="predicted"/>
<keyword evidence="2" id="KW-0862">Zinc</keyword>
<accession>A0A0J6FN90</accession>
<dbReference type="Pfam" id="PF04082">
    <property type="entry name" value="Fungal_trans"/>
    <property type="match status" value="1"/>
</dbReference>
<evidence type="ECO:0000259" key="8">
    <source>
        <dbReference type="SMART" id="SM00906"/>
    </source>
</evidence>
<dbReference type="EMBL" id="DS268113">
    <property type="protein sequence ID" value="KMM71843.1"/>
    <property type="molecule type" value="Genomic_DNA"/>
</dbReference>
<dbReference type="VEuPathDB" id="FungiDB:CPAG_08144"/>
<organism evidence="9 10">
    <name type="scientific">Coccidioides posadasii RMSCC 3488</name>
    <dbReference type="NCBI Taxonomy" id="454284"/>
    <lineage>
        <taxon>Eukaryota</taxon>
        <taxon>Fungi</taxon>
        <taxon>Dikarya</taxon>
        <taxon>Ascomycota</taxon>
        <taxon>Pezizomycotina</taxon>
        <taxon>Eurotiomycetes</taxon>
        <taxon>Eurotiomycetidae</taxon>
        <taxon>Onygenales</taxon>
        <taxon>Onygenaceae</taxon>
        <taxon>Coccidioides</taxon>
    </lineage>
</organism>
<protein>
    <submittedName>
        <fullName evidence="9">Nitrate assimilation regulatory protein nirA</fullName>
    </submittedName>
</protein>
<sequence>MADSEAAADVERTAVAKQRLREDESQLHALRAGNGSQSAMETLLAALRVPPFTIRHNRNTTLQTLVEAILNYDEDDVLDLVRQMRSSDDLEAVAESILTRQSKKDGSKSELPSRSDEDIAAFGVPQFESELAGRISELKLDGTVKYVGGTSNLIFLPASSDSDDSDPCLPGLSSAEPLDDSIRCWTTVTKSKELIRHLLTMYFTWHYPYFTTLSKRLFYRDFVRGRPSEYCSALLVNAMLALGCHFSSWPATREDPNDSATAGDHFFREAKRLILEHDEHEKARLCNVQAFAIMSVREAGCDARRITFWGCYLFDKCWSNYLGRQPQLSGAQITVPKVDVFPDEDSEMWSPYTDVGVSQEHVQPARTRAVALQISKLCEISSDLLSSFYNPIPVNRHMGKQEELRRLSQLHTRLEAWRKDLPKEMEPKDGQLPQVLLMHMFFQLLFIHLYRPFLKYTKATSPLPQHVSPRKLCTQSASMISKLLRIYKRSYNLRQICNVAVYIVHSACTIHLLNLPDKASRRDIVYGLKNLEEMAESWLCARRTLRILDLSAQKWHIALPAEATAILERSHAKFGSWASWDQVHSSSTSDESTKMPSQEAPSIPSTRGSSPDENLKSVQAHPQPAGTPLQAMPQFAQAFRPVSQKSAIHPSQSVKDFQCNPSLPEPPPKPSCYTDVDIQPKLEDSGSPPILTVTDTSSTSLEAPQIPAFAEIDNLVEESQDWWFKDQNALALGLDNWDWGSPDGACGDIDVERTMPPTSTPTPSFGENPHLIPGQVTGVISPNIGVHTAPHAYSGGYYVPESTPDSINVTQAFTGPPSEPGIHTPNQMYY</sequence>
<evidence type="ECO:0000256" key="4">
    <source>
        <dbReference type="ARBA" id="ARBA00023125"/>
    </source>
</evidence>
<dbReference type="PANTHER" id="PTHR31313:SF81">
    <property type="entry name" value="TY1 ENHANCER ACTIVATOR"/>
    <property type="match status" value="1"/>
</dbReference>
<reference evidence="9 10" key="1">
    <citation type="submission" date="2007-06" db="EMBL/GenBank/DDBJ databases">
        <title>The Genome Sequence of Coccidioides posadasii RMSCC_3488.</title>
        <authorList>
            <consortium name="Coccidioides Genome Resources Consortium"/>
            <consortium name="The Broad Institute Genome Sequencing Platform"/>
            <person name="Henn M.R."/>
            <person name="Sykes S."/>
            <person name="Young S."/>
            <person name="Jaffe D."/>
            <person name="Berlin A."/>
            <person name="Alvarez P."/>
            <person name="Butler J."/>
            <person name="Gnerre S."/>
            <person name="Grabherr M."/>
            <person name="Mauceli E."/>
            <person name="Brockman W."/>
            <person name="Kodira C."/>
            <person name="Alvarado L."/>
            <person name="Zeng Q."/>
            <person name="Crawford M."/>
            <person name="Antoine C."/>
            <person name="Devon K."/>
            <person name="Galgiani J."/>
            <person name="Orsborn K."/>
            <person name="Lewis M.L."/>
            <person name="Nusbaum C."/>
            <person name="Galagan J."/>
            <person name="Birren B."/>
        </authorList>
    </citation>
    <scope>NUCLEOTIDE SEQUENCE [LARGE SCALE GENOMIC DNA]</scope>
    <source>
        <strain evidence="9 10">RMSCC 3488</strain>
    </source>
</reference>
<keyword evidence="3" id="KW-0805">Transcription regulation</keyword>
<dbReference type="GO" id="GO:0006351">
    <property type="term" value="P:DNA-templated transcription"/>
    <property type="evidence" value="ECO:0007669"/>
    <property type="project" value="InterPro"/>
</dbReference>
<dbReference type="GO" id="GO:0008270">
    <property type="term" value="F:zinc ion binding"/>
    <property type="evidence" value="ECO:0007669"/>
    <property type="project" value="InterPro"/>
</dbReference>
<evidence type="ECO:0000256" key="2">
    <source>
        <dbReference type="ARBA" id="ARBA00022833"/>
    </source>
</evidence>
<evidence type="ECO:0000256" key="7">
    <source>
        <dbReference type="SAM" id="MobiDB-lite"/>
    </source>
</evidence>
<name>A0A0J6FN90_COCPO</name>
<dbReference type="OrthoDB" id="2162761at2759"/>
<dbReference type="GO" id="GO:0003677">
    <property type="term" value="F:DNA binding"/>
    <property type="evidence" value="ECO:0007669"/>
    <property type="project" value="UniProtKB-KW"/>
</dbReference>
<dbReference type="PANTHER" id="PTHR31313">
    <property type="entry name" value="TY1 ENHANCER ACTIVATOR"/>
    <property type="match status" value="1"/>
</dbReference>
<keyword evidence="4" id="KW-0238">DNA-binding</keyword>
<feature type="region of interest" description="Disordered" evidence="7">
    <location>
        <begin position="641"/>
        <end position="671"/>
    </location>
</feature>
<reference evidence="10" key="3">
    <citation type="journal article" date="2010" name="Genome Res.">
        <title>Population genomic sequencing of Coccidioides fungi reveals recent hybridization and transposon control.</title>
        <authorList>
            <person name="Neafsey D.E."/>
            <person name="Barker B.M."/>
            <person name="Sharpton T.J."/>
            <person name="Stajich J.E."/>
            <person name="Park D.J."/>
            <person name="Whiston E."/>
            <person name="Hung C.-Y."/>
            <person name="McMahan C."/>
            <person name="White J."/>
            <person name="Sykes S."/>
            <person name="Heiman D."/>
            <person name="Young S."/>
            <person name="Zeng Q."/>
            <person name="Abouelleil A."/>
            <person name="Aftuck L."/>
            <person name="Bessette D."/>
            <person name="Brown A."/>
            <person name="FitzGerald M."/>
            <person name="Lui A."/>
            <person name="Macdonald J.P."/>
            <person name="Priest M."/>
            <person name="Orbach M.J."/>
            <person name="Galgiani J.N."/>
            <person name="Kirkland T.N."/>
            <person name="Cole G.T."/>
            <person name="Birren B.W."/>
            <person name="Henn M.R."/>
            <person name="Taylor J.W."/>
            <person name="Rounsley S.D."/>
        </authorList>
    </citation>
    <scope>NUCLEOTIDE SEQUENCE [LARGE SCALE GENOMIC DNA]</scope>
    <source>
        <strain evidence="10">RMSCC 3488</strain>
    </source>
</reference>
<dbReference type="Proteomes" id="UP000054567">
    <property type="component" value="Unassembled WGS sequence"/>
</dbReference>
<feature type="domain" description="Xylanolytic transcriptional activator regulatory" evidence="8">
    <location>
        <begin position="228"/>
        <end position="344"/>
    </location>
</feature>
<gene>
    <name evidence="9" type="ORF">CPAG_08144</name>
</gene>
<reference evidence="10" key="2">
    <citation type="journal article" date="2009" name="Genome Res.">
        <title>Comparative genomic analyses of the human fungal pathogens Coccidioides and their relatives.</title>
        <authorList>
            <person name="Sharpton T.J."/>
            <person name="Stajich J.E."/>
            <person name="Rounsley S.D."/>
            <person name="Gardner M.J."/>
            <person name="Wortman J.R."/>
            <person name="Jordar V.S."/>
            <person name="Maiti R."/>
            <person name="Kodira C.D."/>
            <person name="Neafsey D.E."/>
            <person name="Zeng Q."/>
            <person name="Hung C.-Y."/>
            <person name="McMahan C."/>
            <person name="Muszewska A."/>
            <person name="Grynberg M."/>
            <person name="Mandel M.A."/>
            <person name="Kellner E.M."/>
            <person name="Barker B.M."/>
            <person name="Galgiani J.N."/>
            <person name="Orbach M.J."/>
            <person name="Kirkland T.N."/>
            <person name="Cole G.T."/>
            <person name="Henn M.R."/>
            <person name="Birren B.W."/>
            <person name="Taylor J.W."/>
        </authorList>
    </citation>
    <scope>NUCLEOTIDE SEQUENCE [LARGE SCALE GENOMIC DNA]</scope>
    <source>
        <strain evidence="10">RMSCC 3488</strain>
    </source>
</reference>
<keyword evidence="1" id="KW-0479">Metal-binding</keyword>
<dbReference type="InterPro" id="IPR051615">
    <property type="entry name" value="Transcr_Regulatory_Elem"/>
</dbReference>
<evidence type="ECO:0000256" key="3">
    <source>
        <dbReference type="ARBA" id="ARBA00023015"/>
    </source>
</evidence>
<evidence type="ECO:0000256" key="6">
    <source>
        <dbReference type="ARBA" id="ARBA00023242"/>
    </source>
</evidence>
<evidence type="ECO:0000313" key="9">
    <source>
        <dbReference type="EMBL" id="KMM71843.1"/>
    </source>
</evidence>
<dbReference type="CDD" id="cd12148">
    <property type="entry name" value="fungal_TF_MHR"/>
    <property type="match status" value="1"/>
</dbReference>
<feature type="compositionally biased region" description="Polar residues" evidence="7">
    <location>
        <begin position="585"/>
        <end position="612"/>
    </location>
</feature>
<keyword evidence="6" id="KW-0539">Nucleus</keyword>
<feature type="region of interest" description="Disordered" evidence="7">
    <location>
        <begin position="585"/>
        <end position="629"/>
    </location>
</feature>
<feature type="compositionally biased region" description="Polar residues" evidence="7">
    <location>
        <begin position="643"/>
        <end position="655"/>
    </location>
</feature>
<dbReference type="AlphaFoldDB" id="A0A0J6FN90"/>
<dbReference type="SMART" id="SM00906">
    <property type="entry name" value="Fungal_trans"/>
    <property type="match status" value="1"/>
</dbReference>
<evidence type="ECO:0000256" key="1">
    <source>
        <dbReference type="ARBA" id="ARBA00022723"/>
    </source>
</evidence>
<evidence type="ECO:0000256" key="5">
    <source>
        <dbReference type="ARBA" id="ARBA00023163"/>
    </source>
</evidence>
<evidence type="ECO:0000313" key="10">
    <source>
        <dbReference type="Proteomes" id="UP000054567"/>
    </source>
</evidence>
<keyword evidence="5" id="KW-0804">Transcription</keyword>